<accession>A0A0D2JGQ8</accession>
<evidence type="ECO:0000313" key="1">
    <source>
        <dbReference type="EMBL" id="KIY98582.1"/>
    </source>
</evidence>
<protein>
    <submittedName>
        <fullName evidence="1">Uncharacterized protein</fullName>
    </submittedName>
</protein>
<dbReference type="OrthoDB" id="10516313at2759"/>
<dbReference type="RefSeq" id="XP_013897602.1">
    <property type="nucleotide sequence ID" value="XM_014042148.1"/>
</dbReference>
<gene>
    <name evidence="1" type="ORF">MNEG_9383</name>
</gene>
<name>A0A0D2JGQ8_9CHLO</name>
<dbReference type="Proteomes" id="UP000054498">
    <property type="component" value="Unassembled WGS sequence"/>
</dbReference>
<dbReference type="KEGG" id="mng:MNEG_9383"/>
<proteinExistence type="predicted"/>
<sequence length="146" mass="15320">MEASPYLVVDGVAVPNAGAAPSIATGVDVTIPVDVMSALLQRRGGATPAALPPLEPDGYTVTIALAGFFFLLPGGFGEGQHRIEFGLRNQCSVDGEVLEQGTRVTGSATQCYPDPADCEQSAVVARTVELSPPYRAAYDLQLTRRK</sequence>
<organism evidence="1 2">
    <name type="scientific">Monoraphidium neglectum</name>
    <dbReference type="NCBI Taxonomy" id="145388"/>
    <lineage>
        <taxon>Eukaryota</taxon>
        <taxon>Viridiplantae</taxon>
        <taxon>Chlorophyta</taxon>
        <taxon>core chlorophytes</taxon>
        <taxon>Chlorophyceae</taxon>
        <taxon>CS clade</taxon>
        <taxon>Sphaeropleales</taxon>
        <taxon>Selenastraceae</taxon>
        <taxon>Monoraphidium</taxon>
    </lineage>
</organism>
<dbReference type="GeneID" id="25742258"/>
<evidence type="ECO:0000313" key="2">
    <source>
        <dbReference type="Proteomes" id="UP000054498"/>
    </source>
</evidence>
<keyword evidence="2" id="KW-1185">Reference proteome</keyword>
<reference evidence="1 2" key="1">
    <citation type="journal article" date="2013" name="BMC Genomics">
        <title>Reconstruction of the lipid metabolism for the microalga Monoraphidium neglectum from its genome sequence reveals characteristics suitable for biofuel production.</title>
        <authorList>
            <person name="Bogen C."/>
            <person name="Al-Dilaimi A."/>
            <person name="Albersmeier A."/>
            <person name="Wichmann J."/>
            <person name="Grundmann M."/>
            <person name="Rupp O."/>
            <person name="Lauersen K.J."/>
            <person name="Blifernez-Klassen O."/>
            <person name="Kalinowski J."/>
            <person name="Goesmann A."/>
            <person name="Mussgnug J.H."/>
            <person name="Kruse O."/>
        </authorList>
    </citation>
    <scope>NUCLEOTIDE SEQUENCE [LARGE SCALE GENOMIC DNA]</scope>
    <source>
        <strain evidence="1 2">SAG 48.87</strain>
    </source>
</reference>
<dbReference type="AlphaFoldDB" id="A0A0D2JGQ8"/>
<dbReference type="EMBL" id="KK102135">
    <property type="protein sequence ID" value="KIY98582.1"/>
    <property type="molecule type" value="Genomic_DNA"/>
</dbReference>